<keyword evidence="2" id="KW-1185">Reference proteome</keyword>
<comment type="caution">
    <text evidence="1">The sequence shown here is derived from an EMBL/GenBank/DDBJ whole genome shotgun (WGS) entry which is preliminary data.</text>
</comment>
<proteinExistence type="predicted"/>
<protein>
    <submittedName>
        <fullName evidence="1">Uncharacterized protein</fullName>
    </submittedName>
</protein>
<sequence length="82" mass="8482">MLVRARGAVGTAAGAKLDAALVEVLFELGHPHRGGCAVLAGWSLGAAAVEELLVVADDVFLEHRDVAAVVWTFRCPSTAAPM</sequence>
<evidence type="ECO:0000313" key="1">
    <source>
        <dbReference type="EMBL" id="GAA5129328.1"/>
    </source>
</evidence>
<dbReference type="EMBL" id="BAABJO010000020">
    <property type="protein sequence ID" value="GAA5129328.1"/>
    <property type="molecule type" value="Genomic_DNA"/>
</dbReference>
<gene>
    <name evidence="1" type="ORF">GCM10023320_49630</name>
</gene>
<evidence type="ECO:0000313" key="2">
    <source>
        <dbReference type="Proteomes" id="UP001500804"/>
    </source>
</evidence>
<dbReference type="RefSeq" id="WP_345607713.1">
    <property type="nucleotide sequence ID" value="NZ_BAABJO010000020.1"/>
</dbReference>
<organism evidence="1 2">
    <name type="scientific">Pseudonocardia adelaidensis</name>
    <dbReference type="NCBI Taxonomy" id="648754"/>
    <lineage>
        <taxon>Bacteria</taxon>
        <taxon>Bacillati</taxon>
        <taxon>Actinomycetota</taxon>
        <taxon>Actinomycetes</taxon>
        <taxon>Pseudonocardiales</taxon>
        <taxon>Pseudonocardiaceae</taxon>
        <taxon>Pseudonocardia</taxon>
    </lineage>
</organism>
<reference evidence="2" key="1">
    <citation type="journal article" date="2019" name="Int. J. Syst. Evol. Microbiol.">
        <title>The Global Catalogue of Microorganisms (GCM) 10K type strain sequencing project: providing services to taxonomists for standard genome sequencing and annotation.</title>
        <authorList>
            <consortium name="The Broad Institute Genomics Platform"/>
            <consortium name="The Broad Institute Genome Sequencing Center for Infectious Disease"/>
            <person name="Wu L."/>
            <person name="Ma J."/>
        </authorList>
    </citation>
    <scope>NUCLEOTIDE SEQUENCE [LARGE SCALE GENOMIC DNA]</scope>
    <source>
        <strain evidence="2">JCM 18302</strain>
    </source>
</reference>
<name>A0ABP9NQ92_9PSEU</name>
<accession>A0ABP9NQ92</accession>
<dbReference type="Proteomes" id="UP001500804">
    <property type="component" value="Unassembled WGS sequence"/>
</dbReference>